<dbReference type="STRING" id="391625.PPSIR1_17400"/>
<dbReference type="Proteomes" id="UP000005801">
    <property type="component" value="Unassembled WGS sequence"/>
</dbReference>
<comment type="caution">
    <text evidence="2">The sequence shown here is derived from an EMBL/GenBank/DDBJ whole genome shotgun (WGS) entry which is preliminary data.</text>
</comment>
<keyword evidence="1" id="KW-0472">Membrane</keyword>
<dbReference type="EMBL" id="ABCS01000049">
    <property type="protein sequence ID" value="EDM77258.1"/>
    <property type="molecule type" value="Genomic_DNA"/>
</dbReference>
<evidence type="ECO:0000313" key="2">
    <source>
        <dbReference type="EMBL" id="EDM77258.1"/>
    </source>
</evidence>
<evidence type="ECO:0000256" key="1">
    <source>
        <dbReference type="SAM" id="Phobius"/>
    </source>
</evidence>
<name>A6GA45_9BACT</name>
<dbReference type="AlphaFoldDB" id="A6GA45"/>
<proteinExistence type="predicted"/>
<dbReference type="RefSeq" id="WP_006973587.1">
    <property type="nucleotide sequence ID" value="NZ_ABCS01000049.1"/>
</dbReference>
<evidence type="ECO:0000313" key="3">
    <source>
        <dbReference type="Proteomes" id="UP000005801"/>
    </source>
</evidence>
<accession>A6GA45</accession>
<reference evidence="2 3" key="1">
    <citation type="submission" date="2007-06" db="EMBL/GenBank/DDBJ databases">
        <authorList>
            <person name="Shimkets L."/>
            <person name="Ferriera S."/>
            <person name="Johnson J."/>
            <person name="Kravitz S."/>
            <person name="Beeson K."/>
            <person name="Sutton G."/>
            <person name="Rogers Y.-H."/>
            <person name="Friedman R."/>
            <person name="Frazier M."/>
            <person name="Venter J.C."/>
        </authorList>
    </citation>
    <scope>NUCLEOTIDE SEQUENCE [LARGE SCALE GENOMIC DNA]</scope>
    <source>
        <strain evidence="2 3">SIR-1</strain>
    </source>
</reference>
<keyword evidence="1" id="KW-0812">Transmembrane</keyword>
<protein>
    <submittedName>
        <fullName evidence="2">Uncharacterized protein</fullName>
    </submittedName>
</protein>
<organism evidence="2 3">
    <name type="scientific">Plesiocystis pacifica SIR-1</name>
    <dbReference type="NCBI Taxonomy" id="391625"/>
    <lineage>
        <taxon>Bacteria</taxon>
        <taxon>Pseudomonadati</taxon>
        <taxon>Myxococcota</taxon>
        <taxon>Polyangia</taxon>
        <taxon>Nannocystales</taxon>
        <taxon>Nannocystaceae</taxon>
        <taxon>Plesiocystis</taxon>
    </lineage>
</organism>
<feature type="transmembrane region" description="Helical" evidence="1">
    <location>
        <begin position="204"/>
        <end position="229"/>
    </location>
</feature>
<keyword evidence="1" id="KW-1133">Transmembrane helix</keyword>
<keyword evidence="3" id="KW-1185">Reference proteome</keyword>
<gene>
    <name evidence="2" type="ORF">PPSIR1_17400</name>
</gene>
<sequence>MNALLLTSILAGSVPSPSLGHALAPGEPRECVAIDVRPRAPGGQEAPPLETTIATADLPALEALLDRVVDRLERRGCTETAGEVLRLALERTLTLAEDRSTTATAEQLDDLRVHIELVLIRLNYRRGCDALVCGESDMSQCAAVDELAALFEANPGTSPERLREWLLDAPGDPEPLECAFEAATTTCPLPVVETRTRPDMRREILIGASSAGLAVGVTAVILGSVLVAIHQRCPGGIPATECSHRFSTVQEGAATLALGGVALIGSGVALGVGLPRLSADVSAPPASAPTTQRGWGVNLSWGMRF</sequence>